<keyword evidence="2" id="KW-1185">Reference proteome</keyword>
<sequence>MLQPIAHAQLTKSIKCIPTPCCQKPTTPCKGLDPKFLKGASGFHFGSGCNESTDVHTSAAWRCPTRRSVWIGYAVLAVLWLFCSKTYADGQAVFRQHPFEAEPPISRAGSEQVAKALVSQTITAEDFHGGQKCERILFQSPEISGEAERLVITLPKSRVFSELSASIWIRSNCANVRLGMRVRFPHQRDPRTNEPLALEIIGDSYTEATRWQQVSCRTTDEAMQSRLLRLRSQLSDGVQPVRIDEREAYADQLIVFLQLPQGTSGLELDDLEFGPIVEPQTVVPEGPGTTAAAPSRLSIMDDRIRKDGESFFPIFTLYHGESLDLIARSGVNMLWVRSYEEIPLLEALAGMNIGGIASPPQPPAEDAILNSAAIRSIPDWTAPIWAWMLGIKIPGGDRAYINSWADQVRDADRTIRRPILADVSADEREFHRHVDFLASSRFAIHTAASSPDHFEELRGRRDYALPGKPMFTFLQTEASGPLLDYFADRRLIPIVEPEQVLHQGYEAIAAGFKGVGFWKQIPFDTAAPGLDERVDAMRIFCLHCRALEPYLATGRIVDDITVQVGQKSLAGAKSNSPLSSRWDRAVTPAGHVETTNGPSAEIRATVFHTERGLLILLVWHEPGSQCVPGPQTASMVRVLINGIGDVAHAWEVSPTNVGQSNLDMDRVAGGTEITLREFDQVAAIVVPKESADQKSLLNMSTQTRKLAAESFVNLAVAKLKRVREVHDELTVVGAPGLPGAEEAFSRATFYTEQAKVELQNDRSNEARLASQKAMQQLRVIQRAHWEAAVAPFAAPTVTLEATNYQTLPEHWRLISAIGKSKDHGGNRLPSGEFEDETALFAAGSQDGSDAWADGSKNNPWTSLRLERGGVDGGTHLSLIVKPESPPGQTAVVVSPKVDVVAGDIVLVTGQVRIPYALQGPGRHFAAFETLNGRDGAILLKEKTEGWKSFRIVRRVPKEGQLRLRFELTGPGIVNLDHVRVHVVHPVETAAAVP</sequence>
<evidence type="ECO:0000313" key="1">
    <source>
        <dbReference type="EMBL" id="SFI33474.1"/>
    </source>
</evidence>
<gene>
    <name evidence="1" type="ORF">SAMN05421753_1087</name>
</gene>
<dbReference type="Proteomes" id="UP000199518">
    <property type="component" value="Unassembled WGS sequence"/>
</dbReference>
<reference evidence="2" key="1">
    <citation type="submission" date="2016-10" db="EMBL/GenBank/DDBJ databases">
        <authorList>
            <person name="Varghese N."/>
            <person name="Submissions S."/>
        </authorList>
    </citation>
    <scope>NUCLEOTIDE SEQUENCE [LARGE SCALE GENOMIC DNA]</scope>
    <source>
        <strain evidence="2">DSM 26348</strain>
    </source>
</reference>
<protein>
    <submittedName>
        <fullName evidence="1">Uncharacterized protein</fullName>
    </submittedName>
</protein>
<dbReference type="EMBL" id="FOQD01000008">
    <property type="protein sequence ID" value="SFI33474.1"/>
    <property type="molecule type" value="Genomic_DNA"/>
</dbReference>
<name>A0A1I3HCR2_9PLAN</name>
<accession>A0A1I3HCR2</accession>
<evidence type="ECO:0000313" key="2">
    <source>
        <dbReference type="Proteomes" id="UP000199518"/>
    </source>
</evidence>
<proteinExistence type="predicted"/>
<dbReference type="STRING" id="1576369.SAMN05421753_1087"/>
<organism evidence="1 2">
    <name type="scientific">Planctomicrobium piriforme</name>
    <dbReference type="NCBI Taxonomy" id="1576369"/>
    <lineage>
        <taxon>Bacteria</taxon>
        <taxon>Pseudomonadati</taxon>
        <taxon>Planctomycetota</taxon>
        <taxon>Planctomycetia</taxon>
        <taxon>Planctomycetales</taxon>
        <taxon>Planctomycetaceae</taxon>
        <taxon>Planctomicrobium</taxon>
    </lineage>
</organism>
<dbReference type="AlphaFoldDB" id="A0A1I3HCR2"/>